<keyword evidence="1" id="KW-0472">Membrane</keyword>
<feature type="transmembrane region" description="Helical" evidence="1">
    <location>
        <begin position="12"/>
        <end position="33"/>
    </location>
</feature>
<reference evidence="3" key="1">
    <citation type="submission" date="2017-04" db="EMBL/GenBank/DDBJ databases">
        <title>Function of individual gut microbiota members based on whole genome sequencing of pure cultures obtained from chicken caecum.</title>
        <authorList>
            <person name="Medvecky M."/>
            <person name="Cejkova D."/>
            <person name="Polansky O."/>
            <person name="Karasova D."/>
            <person name="Kubasova T."/>
            <person name="Cizek A."/>
            <person name="Rychlik I."/>
        </authorList>
    </citation>
    <scope>NUCLEOTIDE SEQUENCE [LARGE SCALE GENOMIC DNA]</scope>
    <source>
        <strain evidence="3">An144</strain>
    </source>
</reference>
<protein>
    <submittedName>
        <fullName evidence="2">Uncharacterized protein</fullName>
    </submittedName>
</protein>
<dbReference type="EMBL" id="NFLC01000015">
    <property type="protein sequence ID" value="OUQ09912.1"/>
    <property type="molecule type" value="Genomic_DNA"/>
</dbReference>
<keyword evidence="1" id="KW-1133">Transmembrane helix</keyword>
<accession>A0A1Y4QZH8</accession>
<name>A0A1Y4QZH8_9ENTE</name>
<dbReference type="AlphaFoldDB" id="A0A1Y4QZH8"/>
<comment type="caution">
    <text evidence="2">The sequence shown here is derived from an EMBL/GenBank/DDBJ whole genome shotgun (WGS) entry which is preliminary data.</text>
</comment>
<sequence>MDEKKGKAMKKDHLLIFSFVLAFLLSIIFNAYLPSVAKVFNFVTFWMLIAVIVYRVLINRRKR</sequence>
<dbReference type="Proteomes" id="UP000196074">
    <property type="component" value="Unassembled WGS sequence"/>
</dbReference>
<evidence type="ECO:0000313" key="2">
    <source>
        <dbReference type="EMBL" id="OUQ09912.1"/>
    </source>
</evidence>
<evidence type="ECO:0000313" key="3">
    <source>
        <dbReference type="Proteomes" id="UP000196074"/>
    </source>
</evidence>
<proteinExistence type="predicted"/>
<keyword evidence="1" id="KW-0812">Transmembrane</keyword>
<gene>
    <name evidence="2" type="ORF">B5E88_08450</name>
</gene>
<evidence type="ECO:0000256" key="1">
    <source>
        <dbReference type="SAM" id="Phobius"/>
    </source>
</evidence>
<organism evidence="2 3">
    <name type="scientific">Enterococcus cecorum</name>
    <dbReference type="NCBI Taxonomy" id="44008"/>
    <lineage>
        <taxon>Bacteria</taxon>
        <taxon>Bacillati</taxon>
        <taxon>Bacillota</taxon>
        <taxon>Bacilli</taxon>
        <taxon>Lactobacillales</taxon>
        <taxon>Enterococcaceae</taxon>
        <taxon>Enterococcus</taxon>
    </lineage>
</organism>
<feature type="transmembrane region" description="Helical" evidence="1">
    <location>
        <begin position="39"/>
        <end position="58"/>
    </location>
</feature>